<keyword evidence="4" id="KW-1185">Reference proteome</keyword>
<evidence type="ECO:0000313" key="2">
    <source>
        <dbReference type="EMBL" id="RKS91955.1"/>
    </source>
</evidence>
<dbReference type="Proteomes" id="UP000276029">
    <property type="component" value="Unassembled WGS sequence"/>
</dbReference>
<evidence type="ECO:0000313" key="3">
    <source>
        <dbReference type="Proteomes" id="UP000275727"/>
    </source>
</evidence>
<dbReference type="KEGG" id="smic:SmB9_25990"/>
<name>A0AAD1D6U8_SPHMI</name>
<dbReference type="RefSeq" id="WP_121048739.1">
    <property type="nucleotide sequence ID" value="NZ_AP018711.1"/>
</dbReference>
<dbReference type="EMBL" id="RBWX01000007">
    <property type="protein sequence ID" value="RKS91955.1"/>
    <property type="molecule type" value="Genomic_DNA"/>
</dbReference>
<protein>
    <submittedName>
        <fullName evidence="1">Uncharacterized protein</fullName>
    </submittedName>
</protein>
<evidence type="ECO:0000313" key="1">
    <source>
        <dbReference type="EMBL" id="BBE34941.1"/>
    </source>
</evidence>
<dbReference type="Proteomes" id="UP000275727">
    <property type="component" value="Chromosome"/>
</dbReference>
<reference evidence="1 3" key="1">
    <citation type="submission" date="2018-06" db="EMBL/GenBank/DDBJ databases">
        <title>Complete Genome Sequence of the Microcystin-Degrading Bacterium Sphingosinicella microcystinivorans Strain B-9.</title>
        <authorList>
            <person name="Jin H."/>
            <person name="Nishizawa T."/>
            <person name="Guo Y."/>
            <person name="Nishizawa A."/>
            <person name="Park H."/>
            <person name="Kato H."/>
            <person name="Tsuji K."/>
            <person name="Harada K."/>
        </authorList>
    </citation>
    <scope>NUCLEOTIDE SEQUENCE [LARGE SCALE GENOMIC DNA]</scope>
    <source>
        <strain evidence="1 3">B9</strain>
    </source>
</reference>
<evidence type="ECO:0000313" key="4">
    <source>
        <dbReference type="Proteomes" id="UP000276029"/>
    </source>
</evidence>
<dbReference type="EMBL" id="AP018711">
    <property type="protein sequence ID" value="BBE34941.1"/>
    <property type="molecule type" value="Genomic_DNA"/>
</dbReference>
<accession>A0AAD1D6U8</accession>
<dbReference type="AlphaFoldDB" id="A0AAD1D6U8"/>
<organism evidence="1 3">
    <name type="scientific">Sphingosinicella microcystinivorans</name>
    <dbReference type="NCBI Taxonomy" id="335406"/>
    <lineage>
        <taxon>Bacteria</taxon>
        <taxon>Pseudomonadati</taxon>
        <taxon>Pseudomonadota</taxon>
        <taxon>Alphaproteobacteria</taxon>
        <taxon>Sphingomonadales</taxon>
        <taxon>Sphingosinicellaceae</taxon>
        <taxon>Sphingosinicella</taxon>
    </lineage>
</organism>
<gene>
    <name evidence="2" type="ORF">DFR51_1529</name>
    <name evidence="1" type="ORF">SmB9_25990</name>
</gene>
<proteinExistence type="predicted"/>
<sequence length="79" mass="8291">MVAHNHNFAADYATSTSVSLLDALIDAMTLARPGKDASAFATDIKRLGDGAARAAYELDGLLDEPATAKVRTIRKTDAA</sequence>
<reference evidence="2 4" key="2">
    <citation type="submission" date="2018-10" db="EMBL/GenBank/DDBJ databases">
        <title>Genomic Encyclopedia of Type Strains, Phase IV (KMG-IV): sequencing the most valuable type-strain genomes for metagenomic binning, comparative biology and taxonomic classification.</title>
        <authorList>
            <person name="Goeker M."/>
        </authorList>
    </citation>
    <scope>NUCLEOTIDE SEQUENCE [LARGE SCALE GENOMIC DNA]</scope>
    <source>
        <strain evidence="2 4">DSM 19791</strain>
    </source>
</reference>